<dbReference type="Pfam" id="PF00126">
    <property type="entry name" value="HTH_1"/>
    <property type="match status" value="1"/>
</dbReference>
<dbReference type="SUPFAM" id="SSF53850">
    <property type="entry name" value="Periplasmic binding protein-like II"/>
    <property type="match status" value="1"/>
</dbReference>
<dbReference type="SUPFAM" id="SSF46785">
    <property type="entry name" value="Winged helix' DNA-binding domain"/>
    <property type="match status" value="1"/>
</dbReference>
<reference evidence="6 7" key="1">
    <citation type="submission" date="2023-07" db="EMBL/GenBank/DDBJ databases">
        <title>Sorghum-associated microbial communities from plants grown in Nebraska, USA.</title>
        <authorList>
            <person name="Schachtman D."/>
        </authorList>
    </citation>
    <scope>NUCLEOTIDE SEQUENCE [LARGE SCALE GENOMIC DNA]</scope>
    <source>
        <strain evidence="6 7">4256</strain>
    </source>
</reference>
<dbReference type="EMBL" id="JAVDWV010000011">
    <property type="protein sequence ID" value="MDR7155730.1"/>
    <property type="molecule type" value="Genomic_DNA"/>
</dbReference>
<dbReference type="GO" id="GO:0003677">
    <property type="term" value="F:DNA binding"/>
    <property type="evidence" value="ECO:0007669"/>
    <property type="project" value="UniProtKB-KW"/>
</dbReference>
<dbReference type="CDD" id="cd05466">
    <property type="entry name" value="PBP2_LTTR_substrate"/>
    <property type="match status" value="1"/>
</dbReference>
<dbReference type="InterPro" id="IPR000847">
    <property type="entry name" value="LysR_HTH_N"/>
</dbReference>
<dbReference type="Proteomes" id="UP001267638">
    <property type="component" value="Unassembled WGS sequence"/>
</dbReference>
<dbReference type="PANTHER" id="PTHR30126:SF98">
    <property type="entry name" value="HTH-TYPE TRANSCRIPTIONAL ACTIVATOR BAUR"/>
    <property type="match status" value="1"/>
</dbReference>
<accession>A0ABU1X2C7</accession>
<protein>
    <submittedName>
        <fullName evidence="6">DNA-binding transcriptional LysR family regulator</fullName>
    </submittedName>
</protein>
<evidence type="ECO:0000256" key="4">
    <source>
        <dbReference type="ARBA" id="ARBA00023163"/>
    </source>
</evidence>
<name>A0ABU1X2C7_SPHXE</name>
<gene>
    <name evidence="6" type="ORF">J2W40_002566</name>
</gene>
<evidence type="ECO:0000256" key="2">
    <source>
        <dbReference type="ARBA" id="ARBA00023015"/>
    </source>
</evidence>
<dbReference type="PANTHER" id="PTHR30126">
    <property type="entry name" value="HTH-TYPE TRANSCRIPTIONAL REGULATOR"/>
    <property type="match status" value="1"/>
</dbReference>
<comment type="caution">
    <text evidence="6">The sequence shown here is derived from an EMBL/GenBank/DDBJ whole genome shotgun (WGS) entry which is preliminary data.</text>
</comment>
<evidence type="ECO:0000256" key="3">
    <source>
        <dbReference type="ARBA" id="ARBA00023125"/>
    </source>
</evidence>
<proteinExistence type="inferred from homology"/>
<evidence type="ECO:0000313" key="6">
    <source>
        <dbReference type="EMBL" id="MDR7155730.1"/>
    </source>
</evidence>
<evidence type="ECO:0000256" key="1">
    <source>
        <dbReference type="ARBA" id="ARBA00009437"/>
    </source>
</evidence>
<dbReference type="Gene3D" id="1.10.10.10">
    <property type="entry name" value="Winged helix-like DNA-binding domain superfamily/Winged helix DNA-binding domain"/>
    <property type="match status" value="1"/>
</dbReference>
<dbReference type="Gene3D" id="3.40.190.10">
    <property type="entry name" value="Periplasmic binding protein-like II"/>
    <property type="match status" value="2"/>
</dbReference>
<dbReference type="Pfam" id="PF03466">
    <property type="entry name" value="LysR_substrate"/>
    <property type="match status" value="1"/>
</dbReference>
<keyword evidence="7" id="KW-1185">Reference proteome</keyword>
<dbReference type="PRINTS" id="PR00039">
    <property type="entry name" value="HTHLYSR"/>
</dbReference>
<keyword evidence="3 6" id="KW-0238">DNA-binding</keyword>
<evidence type="ECO:0000259" key="5">
    <source>
        <dbReference type="PROSITE" id="PS50931"/>
    </source>
</evidence>
<feature type="domain" description="HTH lysR-type" evidence="5">
    <location>
        <begin position="1"/>
        <end position="58"/>
    </location>
</feature>
<keyword evidence="4" id="KW-0804">Transcription</keyword>
<sequence length="310" mass="34458">MLDSRLAYVVAVARTGSFTAASKEVGLTQSAVTRSVAELEKQLGFLLFHRSVKGALPTEKGRDFIERAERLLDETQDLLRGVGRPDDPFAVTLRIGVCPSSLEWLLVEALSDLHRRHGELRFDMSSANFERTIQQLLSGNVDVAIGFDAAFADWAEVRRIPIGVLESTFFARKGHPIHAISRPSDTDLARYELVSPAVTRPYIATTRGIFESQGMDWKRHVHVIDAFPVVRRLVATSDAIGHVARSYAQYPRFGEKFDLIEPLTPYPGAIICAAVRARAEPTQATRTFISTLRTKLTSGERRHLSPYEAG</sequence>
<organism evidence="6 7">
    <name type="scientific">Sphingobium xenophagum</name>
    <dbReference type="NCBI Taxonomy" id="121428"/>
    <lineage>
        <taxon>Bacteria</taxon>
        <taxon>Pseudomonadati</taxon>
        <taxon>Pseudomonadota</taxon>
        <taxon>Alphaproteobacteria</taxon>
        <taxon>Sphingomonadales</taxon>
        <taxon>Sphingomonadaceae</taxon>
        <taxon>Sphingobium</taxon>
    </lineage>
</organism>
<dbReference type="RefSeq" id="WP_310225298.1">
    <property type="nucleotide sequence ID" value="NZ_JAVDWV010000011.1"/>
</dbReference>
<dbReference type="PROSITE" id="PS50931">
    <property type="entry name" value="HTH_LYSR"/>
    <property type="match status" value="1"/>
</dbReference>
<dbReference type="InterPro" id="IPR005119">
    <property type="entry name" value="LysR_subst-bd"/>
</dbReference>
<dbReference type="InterPro" id="IPR036390">
    <property type="entry name" value="WH_DNA-bd_sf"/>
</dbReference>
<evidence type="ECO:0000313" key="7">
    <source>
        <dbReference type="Proteomes" id="UP001267638"/>
    </source>
</evidence>
<keyword evidence="2" id="KW-0805">Transcription regulation</keyword>
<dbReference type="InterPro" id="IPR036388">
    <property type="entry name" value="WH-like_DNA-bd_sf"/>
</dbReference>
<comment type="similarity">
    <text evidence="1">Belongs to the LysR transcriptional regulatory family.</text>
</comment>